<dbReference type="InterPro" id="IPR043476">
    <property type="entry name" value="Yro2-like_7TM"/>
</dbReference>
<dbReference type="Gene3D" id="1.20.1070.10">
    <property type="entry name" value="Rhodopsin 7-helix transmembrane proteins"/>
    <property type="match status" value="1"/>
</dbReference>
<evidence type="ECO:0000313" key="14">
    <source>
        <dbReference type="Proteomes" id="UP000325902"/>
    </source>
</evidence>
<dbReference type="Pfam" id="PF01036">
    <property type="entry name" value="Bac_rhodopsin"/>
    <property type="match status" value="1"/>
</dbReference>
<comment type="subcellular location">
    <subcellularLocation>
        <location evidence="1">Membrane</location>
        <topology evidence="1">Multi-pass membrane protein</topology>
    </subcellularLocation>
</comment>
<evidence type="ECO:0000256" key="11">
    <source>
        <dbReference type="SAM" id="MobiDB-lite"/>
    </source>
</evidence>
<keyword evidence="10" id="KW-0675">Receptor</keyword>
<protein>
    <submittedName>
        <fullName evidence="13">Putative ion channel protein</fullName>
    </submittedName>
</protein>
<evidence type="ECO:0000256" key="10">
    <source>
        <dbReference type="ARBA" id="ARBA00023170"/>
    </source>
</evidence>
<evidence type="ECO:0000256" key="6">
    <source>
        <dbReference type="ARBA" id="ARBA00022925"/>
    </source>
</evidence>
<keyword evidence="3" id="KW-0600">Photoreceptor protein</keyword>
<dbReference type="EMBL" id="VCHE01000003">
    <property type="protein sequence ID" value="KAB2580351.1"/>
    <property type="molecule type" value="Genomic_DNA"/>
</dbReference>
<gene>
    <name evidence="13" type="primary">FDD123</name>
    <name evidence="13" type="ORF">DBV05_g975</name>
</gene>
<keyword evidence="4" id="KW-0716">Sensory transduction</keyword>
<dbReference type="InterPro" id="IPR001425">
    <property type="entry name" value="Arc/bac/fun_rhodopsins"/>
</dbReference>
<comment type="similarity">
    <text evidence="2">Belongs to the archaeal/bacterial/fungal opsin family.</text>
</comment>
<evidence type="ECO:0000256" key="12">
    <source>
        <dbReference type="SAM" id="Phobius"/>
    </source>
</evidence>
<dbReference type="PROSITE" id="PS00950">
    <property type="entry name" value="BACTERIAL_OPSIN_1"/>
    <property type="match status" value="1"/>
</dbReference>
<dbReference type="SMART" id="SM01021">
    <property type="entry name" value="Bac_rhodopsin"/>
    <property type="match status" value="1"/>
</dbReference>
<feature type="transmembrane region" description="Helical" evidence="12">
    <location>
        <begin position="198"/>
        <end position="221"/>
    </location>
</feature>
<proteinExistence type="inferred from homology"/>
<dbReference type="GO" id="GO:0007602">
    <property type="term" value="P:phototransduction"/>
    <property type="evidence" value="ECO:0007669"/>
    <property type="project" value="UniProtKB-KW"/>
</dbReference>
<feature type="transmembrane region" description="Helical" evidence="12">
    <location>
        <begin position="37"/>
        <end position="58"/>
    </location>
</feature>
<evidence type="ECO:0000256" key="3">
    <source>
        <dbReference type="ARBA" id="ARBA00022543"/>
    </source>
</evidence>
<accession>A0A5N5DSK4</accession>
<feature type="region of interest" description="Disordered" evidence="11">
    <location>
        <begin position="281"/>
        <end position="323"/>
    </location>
</feature>
<evidence type="ECO:0000256" key="4">
    <source>
        <dbReference type="ARBA" id="ARBA00022606"/>
    </source>
</evidence>
<organism evidence="13 14">
    <name type="scientific">Lasiodiplodia theobromae</name>
    <dbReference type="NCBI Taxonomy" id="45133"/>
    <lineage>
        <taxon>Eukaryota</taxon>
        <taxon>Fungi</taxon>
        <taxon>Dikarya</taxon>
        <taxon>Ascomycota</taxon>
        <taxon>Pezizomycotina</taxon>
        <taxon>Dothideomycetes</taxon>
        <taxon>Dothideomycetes incertae sedis</taxon>
        <taxon>Botryosphaeriales</taxon>
        <taxon>Botryosphaeriaceae</taxon>
        <taxon>Lasiodiplodia</taxon>
    </lineage>
</organism>
<dbReference type="GO" id="GO:0005783">
    <property type="term" value="C:endoplasmic reticulum"/>
    <property type="evidence" value="ECO:0007669"/>
    <property type="project" value="TreeGrafter"/>
</dbReference>
<dbReference type="GO" id="GO:0009881">
    <property type="term" value="F:photoreceptor activity"/>
    <property type="evidence" value="ECO:0007669"/>
    <property type="project" value="UniProtKB-KW"/>
</dbReference>
<dbReference type="CDD" id="cd15239">
    <property type="entry name" value="7tm_YRO2_fungal-like"/>
    <property type="match status" value="1"/>
</dbReference>
<dbReference type="SUPFAM" id="SSF81321">
    <property type="entry name" value="Family A G protein-coupled receptor-like"/>
    <property type="match status" value="1"/>
</dbReference>
<evidence type="ECO:0000256" key="8">
    <source>
        <dbReference type="ARBA" id="ARBA00022991"/>
    </source>
</evidence>
<evidence type="ECO:0000256" key="1">
    <source>
        <dbReference type="ARBA" id="ARBA00004141"/>
    </source>
</evidence>
<dbReference type="PANTHER" id="PTHR28286">
    <property type="match status" value="1"/>
</dbReference>
<feature type="transmembrane region" description="Helical" evidence="12">
    <location>
        <begin position="236"/>
        <end position="256"/>
    </location>
</feature>
<evidence type="ECO:0000313" key="13">
    <source>
        <dbReference type="EMBL" id="KAB2580351.1"/>
    </source>
</evidence>
<comment type="caution">
    <text evidence="13">The sequence shown here is derived from an EMBL/GenBank/DDBJ whole genome shotgun (WGS) entry which is preliminary data.</text>
</comment>
<evidence type="ECO:0000256" key="5">
    <source>
        <dbReference type="ARBA" id="ARBA00022692"/>
    </source>
</evidence>
<feature type="transmembrane region" description="Helical" evidence="12">
    <location>
        <begin position="65"/>
        <end position="84"/>
    </location>
</feature>
<feature type="transmembrane region" description="Helical" evidence="12">
    <location>
        <begin position="116"/>
        <end position="134"/>
    </location>
</feature>
<keyword evidence="9 12" id="KW-0472">Membrane</keyword>
<sequence length="323" mass="35823">MNYLNHFERRNDALRTNPNLVNGKSADIAITTRGSDWYWTVTAIMALTTFIFTGLALTKPRQHRIFHYITAAVTLTAAVAYFSMASNLGWTPIDVQFRRGDHRVRGVNREIFYVRYIDWFITTPLLLMDLLLTAGMPWPTLLWVIFVDWVMIVTGLVGALVRSSYKWGYFAFGCASLVYIVYQLAWEARIHANRLGTDVGRVFLMCGSLTTLLWICYPIAWGVCEGGNIIAPDSEAVFYGILDILAKPVFGALLIFGHRNIDPARLGLRIRDYDEDPAVTGGMVGHEKKSTTNGQTNAATNGATNGANPSNAANAESTPATTV</sequence>
<keyword evidence="6" id="KW-0681">Retinal protein</keyword>
<evidence type="ECO:0000256" key="9">
    <source>
        <dbReference type="ARBA" id="ARBA00023136"/>
    </source>
</evidence>
<name>A0A5N5DSK4_9PEZI</name>
<reference evidence="13 14" key="1">
    <citation type="journal article" date="2019" name="Sci. Rep.">
        <title>A multi-omics analysis of the grapevine pathogen Lasiodiplodia theobromae reveals that temperature affects the expression of virulence- and pathogenicity-related genes.</title>
        <authorList>
            <person name="Felix C."/>
            <person name="Meneses R."/>
            <person name="Goncalves M.F.M."/>
            <person name="Tilleman L."/>
            <person name="Duarte A.S."/>
            <person name="Jorrin-Novo J.V."/>
            <person name="Van de Peer Y."/>
            <person name="Deforce D."/>
            <person name="Van Nieuwerburgh F."/>
            <person name="Esteves A.C."/>
            <person name="Alves A."/>
        </authorList>
    </citation>
    <scope>NUCLEOTIDE SEQUENCE [LARGE SCALE GENOMIC DNA]</scope>
    <source>
        <strain evidence="13 14">LA-SOL3</strain>
    </source>
</reference>
<dbReference type="OrthoDB" id="536545at2759"/>
<keyword evidence="8" id="KW-0157">Chromophore</keyword>
<keyword evidence="5 12" id="KW-0812">Transmembrane</keyword>
<keyword evidence="7 12" id="KW-1133">Transmembrane helix</keyword>
<feature type="compositionally biased region" description="Low complexity" evidence="11">
    <location>
        <begin position="291"/>
        <end position="323"/>
    </location>
</feature>
<dbReference type="Proteomes" id="UP000325902">
    <property type="component" value="Unassembled WGS sequence"/>
</dbReference>
<evidence type="ECO:0000256" key="2">
    <source>
        <dbReference type="ARBA" id="ARBA00008130"/>
    </source>
</evidence>
<dbReference type="FunFam" id="1.20.1070.10:FF:000160">
    <property type="entry name" value="Related to Opsin-1"/>
    <property type="match status" value="1"/>
</dbReference>
<feature type="transmembrane region" description="Helical" evidence="12">
    <location>
        <begin position="167"/>
        <end position="186"/>
    </location>
</feature>
<dbReference type="PRINTS" id="PR00251">
    <property type="entry name" value="BACTRLOPSIN"/>
</dbReference>
<dbReference type="AlphaFoldDB" id="A0A5N5DSK4"/>
<keyword evidence="14" id="KW-1185">Reference proteome</keyword>
<dbReference type="GO" id="GO:0005216">
    <property type="term" value="F:monoatomic ion channel activity"/>
    <property type="evidence" value="ECO:0007669"/>
    <property type="project" value="InterPro"/>
</dbReference>
<feature type="transmembrane region" description="Helical" evidence="12">
    <location>
        <begin position="141"/>
        <end position="161"/>
    </location>
</feature>
<dbReference type="GO" id="GO:0005886">
    <property type="term" value="C:plasma membrane"/>
    <property type="evidence" value="ECO:0007669"/>
    <property type="project" value="TreeGrafter"/>
</dbReference>
<dbReference type="PANTHER" id="PTHR28286:SF1">
    <property type="entry name" value="30 KDA HEAT SHOCK PROTEIN-RELATED"/>
    <property type="match status" value="1"/>
</dbReference>
<evidence type="ECO:0000256" key="7">
    <source>
        <dbReference type="ARBA" id="ARBA00022989"/>
    </source>
</evidence>
<dbReference type="InterPro" id="IPR018229">
    <property type="entry name" value="Rhodopsin_retinal_BS"/>
</dbReference>